<dbReference type="RefSeq" id="XP_009492607.1">
    <property type="nucleotide sequence ID" value="XM_009494332.1"/>
</dbReference>
<evidence type="ECO:0000313" key="2">
    <source>
        <dbReference type="Proteomes" id="UP000030693"/>
    </source>
</evidence>
<evidence type="ECO:0000313" key="1">
    <source>
        <dbReference type="EMBL" id="KCV72906.1"/>
    </source>
</evidence>
<name>A0A058ZG26_FONAL</name>
<protein>
    <submittedName>
        <fullName evidence="1">Uncharacterized protein</fullName>
    </submittedName>
</protein>
<accession>A0A058ZG26</accession>
<organism evidence="1">
    <name type="scientific">Fonticula alba</name>
    <name type="common">Slime mold</name>
    <dbReference type="NCBI Taxonomy" id="691883"/>
    <lineage>
        <taxon>Eukaryota</taxon>
        <taxon>Rotosphaerida</taxon>
        <taxon>Fonticulaceae</taxon>
        <taxon>Fonticula</taxon>
    </lineage>
</organism>
<sequence length="200" mass="21396">MDPSGAPPAVIAAPPAEIPIPHSCRSIAVPALVHQLLFPSALGHGVRVIGILIADGGHFFLEEIPLYRGQPCPATLGHADGAVEFRITRRKELPSSKIALDLSRIDGRMPAWVPTALGGPLVQVIGIVTEDRPPADAPLLASKKPERLLSARIVRHIGPGVDDADREGEETGADALPVDLHIWHRTVRLRQELLGNPFTP</sequence>
<dbReference type="GeneID" id="20525200"/>
<gene>
    <name evidence="1" type="ORF">H696_00475</name>
</gene>
<reference evidence="1" key="1">
    <citation type="submission" date="2013-04" db="EMBL/GenBank/DDBJ databases">
        <title>The Genome Sequence of Fonticula alba ATCC 38817.</title>
        <authorList>
            <consortium name="The Broad Institute Genomics Platform"/>
            <person name="Russ C."/>
            <person name="Cuomo C."/>
            <person name="Burger G."/>
            <person name="Gray M.W."/>
            <person name="Holland P.W.H."/>
            <person name="King N."/>
            <person name="Lang F.B.F."/>
            <person name="Roger A.J."/>
            <person name="Ruiz-Trillo I."/>
            <person name="Brown M."/>
            <person name="Walker B."/>
            <person name="Young S."/>
            <person name="Zeng Q."/>
            <person name="Gargeya S."/>
            <person name="Fitzgerald M."/>
            <person name="Haas B."/>
            <person name="Abouelleil A."/>
            <person name="Allen A.W."/>
            <person name="Alvarado L."/>
            <person name="Arachchi H.M."/>
            <person name="Berlin A.M."/>
            <person name="Chapman S.B."/>
            <person name="Gainer-Dewar J."/>
            <person name="Goldberg J."/>
            <person name="Griggs A."/>
            <person name="Gujja S."/>
            <person name="Hansen M."/>
            <person name="Howarth C."/>
            <person name="Imamovic A."/>
            <person name="Ireland A."/>
            <person name="Larimer J."/>
            <person name="McCowan C."/>
            <person name="Murphy C."/>
            <person name="Pearson M."/>
            <person name="Poon T.W."/>
            <person name="Priest M."/>
            <person name="Roberts A."/>
            <person name="Saif S."/>
            <person name="Shea T."/>
            <person name="Sisk P."/>
            <person name="Sykes S."/>
            <person name="Wortman J."/>
            <person name="Nusbaum C."/>
            <person name="Birren B."/>
        </authorList>
    </citation>
    <scope>NUCLEOTIDE SEQUENCE [LARGE SCALE GENOMIC DNA]</scope>
    <source>
        <strain evidence="1">ATCC 38817</strain>
    </source>
</reference>
<dbReference type="EMBL" id="KB932201">
    <property type="protein sequence ID" value="KCV72906.1"/>
    <property type="molecule type" value="Genomic_DNA"/>
</dbReference>
<dbReference type="AlphaFoldDB" id="A0A058ZG26"/>
<proteinExistence type="predicted"/>
<dbReference type="Proteomes" id="UP000030693">
    <property type="component" value="Unassembled WGS sequence"/>
</dbReference>
<keyword evidence="2" id="KW-1185">Reference proteome</keyword>